<name>A0A5B7J2L4_PORTR</name>
<feature type="domain" description="Exocyst complex component EXOC2/Sec5 N-terminal" evidence="5">
    <location>
        <begin position="15"/>
        <end position="84"/>
    </location>
</feature>
<reference evidence="6 7" key="1">
    <citation type="submission" date="2019-05" db="EMBL/GenBank/DDBJ databases">
        <title>Another draft genome of Portunus trituberculatus and its Hox gene families provides insights of decapod evolution.</title>
        <authorList>
            <person name="Jeong J.-H."/>
            <person name="Song I."/>
            <person name="Kim S."/>
            <person name="Choi T."/>
            <person name="Kim D."/>
            <person name="Ryu S."/>
            <person name="Kim W."/>
        </authorList>
    </citation>
    <scope>NUCLEOTIDE SEQUENCE [LARGE SCALE GENOMIC DNA]</scope>
    <source>
        <tissue evidence="6">Muscle</tissue>
    </source>
</reference>
<dbReference type="Pfam" id="PF15469">
    <property type="entry name" value="Sec5"/>
    <property type="match status" value="1"/>
</dbReference>
<dbReference type="GO" id="GO:0000145">
    <property type="term" value="C:exocyst"/>
    <property type="evidence" value="ECO:0007669"/>
    <property type="project" value="UniProtKB-UniRule"/>
</dbReference>
<keyword evidence="7" id="KW-1185">Reference proteome</keyword>
<evidence type="ECO:0000256" key="3">
    <source>
        <dbReference type="ARBA" id="ARBA00022483"/>
    </source>
</evidence>
<comment type="function">
    <text evidence="4">Component of the exocyst complex involved in the docking of exocytic vesicles with fusion sites on the plasma membrane.</text>
</comment>
<dbReference type="Proteomes" id="UP000324222">
    <property type="component" value="Unassembled WGS sequence"/>
</dbReference>
<dbReference type="EMBL" id="VSRR010090054">
    <property type="protein sequence ID" value="MPC92081.1"/>
    <property type="molecule type" value="Genomic_DNA"/>
</dbReference>
<dbReference type="OrthoDB" id="26242at2759"/>
<dbReference type="GO" id="GO:0015031">
    <property type="term" value="P:protein transport"/>
    <property type="evidence" value="ECO:0007669"/>
    <property type="project" value="UniProtKB-KW"/>
</dbReference>
<dbReference type="InterPro" id="IPR029175">
    <property type="entry name" value="EXOC2/Sec5"/>
</dbReference>
<comment type="caution">
    <text evidence="6">The sequence shown here is derived from an EMBL/GenBank/DDBJ whole genome shotgun (WGS) entry which is preliminary data.</text>
</comment>
<keyword evidence="4" id="KW-0653">Protein transport</keyword>
<comment type="similarity">
    <text evidence="1 4">Belongs to the SEC5 family.</text>
</comment>
<evidence type="ECO:0000256" key="4">
    <source>
        <dbReference type="RuleBase" id="RU365069"/>
    </source>
</evidence>
<sequence length="96" mass="11067">MNNTRSTTTTTTTTECKDEADKLFKDVLQRKDRADGTRSALNVLNRFRFLLFLPVNIERHIQRGDYDIVINDYARAKSLFGDSQVPVSHCWTLCVL</sequence>
<evidence type="ECO:0000313" key="6">
    <source>
        <dbReference type="EMBL" id="MPC92081.1"/>
    </source>
</evidence>
<dbReference type="InterPro" id="IPR039481">
    <property type="entry name" value="EXOC2/Sec5_N_dom"/>
</dbReference>
<evidence type="ECO:0000313" key="7">
    <source>
        <dbReference type="Proteomes" id="UP000324222"/>
    </source>
</evidence>
<gene>
    <name evidence="6" type="primary">EXOC2</name>
    <name evidence="6" type="ORF">E2C01_087153</name>
</gene>
<keyword evidence="2 4" id="KW-0813">Transport</keyword>
<proteinExistence type="inferred from homology"/>
<dbReference type="PANTHER" id="PTHR13043">
    <property type="entry name" value="EXOCYST COMPLEX COMPONENT SEC5"/>
    <property type="match status" value="1"/>
</dbReference>
<evidence type="ECO:0000256" key="1">
    <source>
        <dbReference type="ARBA" id="ARBA00010578"/>
    </source>
</evidence>
<dbReference type="GO" id="GO:0006893">
    <property type="term" value="P:Golgi to plasma membrane transport"/>
    <property type="evidence" value="ECO:0007669"/>
    <property type="project" value="UniProtKB-UniRule"/>
</dbReference>
<evidence type="ECO:0000259" key="5">
    <source>
        <dbReference type="Pfam" id="PF15469"/>
    </source>
</evidence>
<protein>
    <recommendedName>
        <fullName evidence="4">Exocyst complex component 2</fullName>
    </recommendedName>
</protein>
<comment type="subunit">
    <text evidence="4">Component of the exocyst complex.</text>
</comment>
<dbReference type="GO" id="GO:0006887">
    <property type="term" value="P:exocytosis"/>
    <property type="evidence" value="ECO:0007669"/>
    <property type="project" value="UniProtKB-KW"/>
</dbReference>
<keyword evidence="3 4" id="KW-0268">Exocytosis</keyword>
<accession>A0A5B7J2L4</accession>
<organism evidence="6 7">
    <name type="scientific">Portunus trituberculatus</name>
    <name type="common">Swimming crab</name>
    <name type="synonym">Neptunus trituberculatus</name>
    <dbReference type="NCBI Taxonomy" id="210409"/>
    <lineage>
        <taxon>Eukaryota</taxon>
        <taxon>Metazoa</taxon>
        <taxon>Ecdysozoa</taxon>
        <taxon>Arthropoda</taxon>
        <taxon>Crustacea</taxon>
        <taxon>Multicrustacea</taxon>
        <taxon>Malacostraca</taxon>
        <taxon>Eumalacostraca</taxon>
        <taxon>Eucarida</taxon>
        <taxon>Decapoda</taxon>
        <taxon>Pleocyemata</taxon>
        <taxon>Brachyura</taxon>
        <taxon>Eubrachyura</taxon>
        <taxon>Portunoidea</taxon>
        <taxon>Portunidae</taxon>
        <taxon>Portuninae</taxon>
        <taxon>Portunus</taxon>
    </lineage>
</organism>
<dbReference type="AlphaFoldDB" id="A0A5B7J2L4"/>
<evidence type="ECO:0000256" key="2">
    <source>
        <dbReference type="ARBA" id="ARBA00022448"/>
    </source>
</evidence>
<dbReference type="PANTHER" id="PTHR13043:SF1">
    <property type="entry name" value="EXOCYST COMPLEX COMPONENT 2"/>
    <property type="match status" value="1"/>
</dbReference>